<dbReference type="EMBL" id="MZ501072">
    <property type="protein sequence ID" value="QXV79751.1"/>
    <property type="molecule type" value="Genomic_DNA"/>
</dbReference>
<proteinExistence type="predicted"/>
<protein>
    <submittedName>
        <fullName evidence="2">Uncharacterized protein</fullName>
    </submittedName>
</protein>
<name>A0AAE8AZU9_9CAUD</name>
<gene>
    <name evidence="2" type="ORF">bas26_0174</name>
</gene>
<keyword evidence="1" id="KW-1133">Transmembrane helix</keyword>
<keyword evidence="1" id="KW-0812">Transmembrane</keyword>
<organism evidence="2 3">
    <name type="scientific">Escherichia phage GreteKellenberger</name>
    <dbReference type="NCBI Taxonomy" id="2851990"/>
    <lineage>
        <taxon>Viruses</taxon>
        <taxon>Duplodnaviria</taxon>
        <taxon>Heunggongvirae</taxon>
        <taxon>Uroviricota</taxon>
        <taxon>Caudoviricetes</taxon>
        <taxon>Demerecviridae</taxon>
        <taxon>Markadamsvirinae</taxon>
        <taxon>Epseptimavirus</taxon>
        <taxon>Epseptimavirus gretekellenberger</taxon>
    </lineage>
</organism>
<accession>A0AAE8AZU9</accession>
<sequence length="39" mass="4314">MIDLTTVTAILIFGLVVAVFIIIEQAKVIRRLKNNAKTS</sequence>
<dbReference type="Proteomes" id="UP000828575">
    <property type="component" value="Segment"/>
</dbReference>
<evidence type="ECO:0000313" key="3">
    <source>
        <dbReference type="Proteomes" id="UP000828575"/>
    </source>
</evidence>
<evidence type="ECO:0000313" key="2">
    <source>
        <dbReference type="EMBL" id="QXV79751.1"/>
    </source>
</evidence>
<dbReference type="GeneID" id="300198347"/>
<reference evidence="3" key="1">
    <citation type="journal article" date="2021" name="PLoS Biol.">
        <title>Systematic exploration of Escherichia coli phage-host interactions with the BASEL phage collection.</title>
        <authorList>
            <person name="Maffei E."/>
            <person name="Shaidullina A."/>
            <person name="Burkolter M."/>
            <person name="Heyer Y."/>
            <person name="Estermann F."/>
            <person name="Druelle V."/>
            <person name="Sauer P."/>
            <person name="Willi L."/>
            <person name="Michaelis S."/>
            <person name="Hilbi H."/>
            <person name="Thaler D.S."/>
            <person name="Harms A."/>
        </authorList>
    </citation>
    <scope>NUCLEOTIDE SEQUENCE [LARGE SCALE GENOMIC DNA]</scope>
    <source>
        <strain evidence="3">Bas26</strain>
    </source>
</reference>
<feature type="transmembrane region" description="Helical" evidence="1">
    <location>
        <begin position="6"/>
        <end position="23"/>
    </location>
</feature>
<keyword evidence="3" id="KW-1185">Reference proteome</keyword>
<keyword evidence="1" id="KW-0472">Membrane</keyword>
<dbReference type="RefSeq" id="YP_011992131.1">
    <property type="nucleotide sequence ID" value="NC_105113.1"/>
</dbReference>
<evidence type="ECO:0000256" key="1">
    <source>
        <dbReference type="SAM" id="Phobius"/>
    </source>
</evidence>